<dbReference type="RefSeq" id="WP_247260169.1">
    <property type="nucleotide sequence ID" value="NZ_JALJQZ010000007.1"/>
</dbReference>
<evidence type="ECO:0000256" key="5">
    <source>
        <dbReference type="ARBA" id="ARBA00022747"/>
    </source>
</evidence>
<reference evidence="11" key="1">
    <citation type="journal article" date="2019" name="Int. J. Syst. Evol. Microbiol.">
        <title>The Global Catalogue of Microorganisms (GCM) 10K type strain sequencing project: providing services to taxonomists for standard genome sequencing and annotation.</title>
        <authorList>
            <consortium name="The Broad Institute Genomics Platform"/>
            <consortium name="The Broad Institute Genome Sequencing Center for Infectious Disease"/>
            <person name="Wu L."/>
            <person name="Ma J."/>
        </authorList>
    </citation>
    <scope>NUCLEOTIDE SEQUENCE [LARGE SCALE GENOMIC DNA]</scope>
    <source>
        <strain evidence="11">TBRC 5781</strain>
    </source>
</reference>
<dbReference type="SUPFAM" id="SSF53335">
    <property type="entry name" value="S-adenosyl-L-methionine-dependent methyltransferases"/>
    <property type="match status" value="1"/>
</dbReference>
<dbReference type="PANTHER" id="PTHR33841">
    <property type="entry name" value="DNA METHYLTRANSFERASE YEEA-RELATED"/>
    <property type="match status" value="1"/>
</dbReference>
<proteinExistence type="inferred from homology"/>
<dbReference type="InterPro" id="IPR029063">
    <property type="entry name" value="SAM-dependent_MTases_sf"/>
</dbReference>
<gene>
    <name evidence="10" type="ORF">ACFOVS_00440</name>
</gene>
<evidence type="ECO:0000256" key="1">
    <source>
        <dbReference type="ARBA" id="ARBA00006594"/>
    </source>
</evidence>
<evidence type="ECO:0000256" key="7">
    <source>
        <dbReference type="SAM" id="MobiDB-lite"/>
    </source>
</evidence>
<dbReference type="InterPro" id="IPR041635">
    <property type="entry name" value="Type_ISP_LLaBIII_C"/>
</dbReference>
<dbReference type="Gene3D" id="3.40.50.150">
    <property type="entry name" value="Vaccinia Virus protein VP39"/>
    <property type="match status" value="1"/>
</dbReference>
<name>A0ABV8E2Y6_9HYPH</name>
<evidence type="ECO:0000256" key="4">
    <source>
        <dbReference type="ARBA" id="ARBA00022679"/>
    </source>
</evidence>
<evidence type="ECO:0000259" key="8">
    <source>
        <dbReference type="Pfam" id="PF02384"/>
    </source>
</evidence>
<comment type="caution">
    <text evidence="10">The sequence shown here is derived from an EMBL/GenBank/DDBJ whole genome shotgun (WGS) entry which is preliminary data.</text>
</comment>
<keyword evidence="3" id="KW-0489">Methyltransferase</keyword>
<keyword evidence="4" id="KW-0808">Transferase</keyword>
<dbReference type="EMBL" id="JBHSBD010000003">
    <property type="protein sequence ID" value="MFC3966623.1"/>
    <property type="molecule type" value="Genomic_DNA"/>
</dbReference>
<keyword evidence="11" id="KW-1185">Reference proteome</keyword>
<dbReference type="Pfam" id="PF02384">
    <property type="entry name" value="N6_Mtase"/>
    <property type="match status" value="1"/>
</dbReference>
<comment type="catalytic activity">
    <reaction evidence="6">
        <text>a 2'-deoxyadenosine in DNA + S-adenosyl-L-methionine = an N(6)-methyl-2'-deoxyadenosine in DNA + S-adenosyl-L-homocysteine + H(+)</text>
        <dbReference type="Rhea" id="RHEA:15197"/>
        <dbReference type="Rhea" id="RHEA-COMP:12418"/>
        <dbReference type="Rhea" id="RHEA-COMP:12419"/>
        <dbReference type="ChEBI" id="CHEBI:15378"/>
        <dbReference type="ChEBI" id="CHEBI:57856"/>
        <dbReference type="ChEBI" id="CHEBI:59789"/>
        <dbReference type="ChEBI" id="CHEBI:90615"/>
        <dbReference type="ChEBI" id="CHEBI:90616"/>
        <dbReference type="EC" id="2.1.1.72"/>
    </reaction>
</comment>
<evidence type="ECO:0000256" key="2">
    <source>
        <dbReference type="ARBA" id="ARBA00011900"/>
    </source>
</evidence>
<feature type="compositionally biased region" description="Pro residues" evidence="7">
    <location>
        <begin position="957"/>
        <end position="966"/>
    </location>
</feature>
<comment type="similarity">
    <text evidence="1">Belongs to the N(4)/N(6)-methyltransferase family.</text>
</comment>
<evidence type="ECO:0000256" key="3">
    <source>
        <dbReference type="ARBA" id="ARBA00022603"/>
    </source>
</evidence>
<dbReference type="Pfam" id="PF18135">
    <property type="entry name" value="Type_ISP_C"/>
    <property type="match status" value="1"/>
</dbReference>
<evidence type="ECO:0000313" key="10">
    <source>
        <dbReference type="EMBL" id="MFC3966623.1"/>
    </source>
</evidence>
<accession>A0ABV8E2Y6</accession>
<feature type="domain" description="DNA methylase adenine-specific" evidence="8">
    <location>
        <begin position="310"/>
        <end position="498"/>
    </location>
</feature>
<dbReference type="InterPro" id="IPR002052">
    <property type="entry name" value="DNA_methylase_N6_adenine_CS"/>
</dbReference>
<evidence type="ECO:0000259" key="9">
    <source>
        <dbReference type="Pfam" id="PF18135"/>
    </source>
</evidence>
<evidence type="ECO:0000313" key="11">
    <source>
        <dbReference type="Proteomes" id="UP001595697"/>
    </source>
</evidence>
<dbReference type="PRINTS" id="PR00507">
    <property type="entry name" value="N12N6MTFRASE"/>
</dbReference>
<dbReference type="PANTHER" id="PTHR33841:SF1">
    <property type="entry name" value="DNA METHYLTRANSFERASE A"/>
    <property type="match status" value="1"/>
</dbReference>
<dbReference type="PROSITE" id="PS00092">
    <property type="entry name" value="N6_MTASE"/>
    <property type="match status" value="1"/>
</dbReference>
<dbReference type="EC" id="2.1.1.72" evidence="2"/>
<feature type="domain" description="Type ISP restriction-modification enzyme LLaBIII C-terminal specificity" evidence="9">
    <location>
        <begin position="700"/>
        <end position="1065"/>
    </location>
</feature>
<sequence>MPAISLDSVVSAFGHAVSKKLSSPVVSGAPEDQLRGPLEVMIGGLVELLGYPENAVSLIGETSLSDIMTRPDYAVTFGKALTGFIEVKAPGKGADPRRFQGHDKEQWNRLKSLPNLLYTDGMSFSLWRDGELQGSIVRLEGDLETDGKAVRASGALLTLFSDFFTWTPQAPKNPRRLAEVSARLCRLLRDEVSEQLARGNVALSGLAQDWRKLLFPQADDAQFADGYAQAVTFGLLIARTREIPLNQGIEHAASDLKKSNSLIGTALGLLTDNPDNRTALKTSLDTMARVLDAVNWREVGKRDPDAWLYFYEHFLEVYDNTLRKRTGSYYTPPEVVNAMVRMVDEVLRGPLFERTSGLASPDVTVADPAVGTGTFLLGVLRKIAETVATDMGEGAVPAAISAAAQRLIGFELQFGPFAVAQLRLIAEFQELMVVGDGKSASLPPLKLFITDTLGNPYVEDEWLPQVMQPIATSRKEANAIKKGQPITVVIGNPPYKEKAEGRGGWIEAGSGGSMKAPMDWWRPPVEWGVSAHAKHLKNLYVYFWRWATWKVFGTGNYAATGMPDRDEEGVICYITVAGFLNGPGFQKMREDLRRTATNIWVIDCSPEGHQPEVATRIFQGVQQPVCIVIAAKKLGKDLTKPADVRYMPLPAGRREGKFKALESLSLEGPDWVECPDGWRDAYLPAATGAWADMPPLKSFFVYDGSGVQPGRTWLIAPDRETLARRWDALVAEKDEARKEVLFHPHLRNGQPGDKHIRKELKAGLRGHPERLSPIIAETGQMVQPIRYAFRTYDRQWIIPDSRLINQSNPALWDGYSSEQIFLTALERAAPSCGPAISLTSNIPDYDHYKGSFGGRVMPLWRDAGASQSNIRPQLLAFLADAYGQEVTPADVMAYIAATLAHPAFIARFKDDLVQPGLRVPLTADVELFFEAVALGREVIWLHCYGERFADPAAGRPKGPPRLPPADAPRIPAGGAIPGAPEPLPDVIDYQPEHRRLIIGKGFIDNVPPDVWSYEVSGKQVLRQWFSYRKLDRSRPIIGDRRPPSPLDKIQPDHWLAEYTTDLMNLLHVLGRLVRLEPAQADLLQRILDKPMLGLENAGAEEDNDASAETETA</sequence>
<keyword evidence="5" id="KW-0680">Restriction system</keyword>
<protein>
    <recommendedName>
        <fullName evidence="2">site-specific DNA-methyltransferase (adenine-specific)</fullName>
        <ecNumber evidence="2">2.1.1.72</ecNumber>
    </recommendedName>
</protein>
<dbReference type="InterPro" id="IPR050953">
    <property type="entry name" value="N4_N6_ade-DNA_methylase"/>
</dbReference>
<dbReference type="InterPro" id="IPR003356">
    <property type="entry name" value="DNA_methylase_A-5"/>
</dbReference>
<evidence type="ECO:0000256" key="6">
    <source>
        <dbReference type="ARBA" id="ARBA00047942"/>
    </source>
</evidence>
<feature type="region of interest" description="Disordered" evidence="7">
    <location>
        <begin position="954"/>
        <end position="975"/>
    </location>
</feature>
<dbReference type="Proteomes" id="UP001595697">
    <property type="component" value="Unassembled WGS sequence"/>
</dbReference>
<organism evidence="10 11">
    <name type="scientific">Rhizobium lemnae</name>
    <dbReference type="NCBI Taxonomy" id="1214924"/>
    <lineage>
        <taxon>Bacteria</taxon>
        <taxon>Pseudomonadati</taxon>
        <taxon>Pseudomonadota</taxon>
        <taxon>Alphaproteobacteria</taxon>
        <taxon>Hyphomicrobiales</taxon>
        <taxon>Rhizobiaceae</taxon>
        <taxon>Rhizobium/Agrobacterium group</taxon>
        <taxon>Rhizobium</taxon>
    </lineage>
</organism>